<evidence type="ECO:0000313" key="1">
    <source>
        <dbReference type="EMBL" id="KAG2376389.1"/>
    </source>
</evidence>
<sequence>MLDGEVPTDGVFRNACGVVISGNNGLCGGISELHLPSCPVKEVHADDSVSDG</sequence>
<proteinExistence type="predicted"/>
<dbReference type="AlphaFoldDB" id="A0A8T0JLQ0"/>
<comment type="caution">
    <text evidence="1">The sequence shown here is derived from an EMBL/GenBank/DDBJ whole genome shotgun (WGS) entry which is preliminary data.</text>
</comment>
<dbReference type="EMBL" id="JABFOF010000010">
    <property type="protein sequence ID" value="KAG2376389.1"/>
    <property type="molecule type" value="Genomic_DNA"/>
</dbReference>
<accession>A0A8T0JLQ0</accession>
<reference evidence="1 2" key="1">
    <citation type="submission" date="2020-05" db="EMBL/GenBank/DDBJ databases">
        <title>Vigna angularis (adzuki bean) Var. LongXiaoDou No. 4 denovo assembly.</title>
        <authorList>
            <person name="Xiang H."/>
        </authorList>
    </citation>
    <scope>NUCLEOTIDE SEQUENCE [LARGE SCALE GENOMIC DNA]</scope>
    <source>
        <tissue evidence="1">Leaf</tissue>
    </source>
</reference>
<name>A0A8T0JLQ0_PHAAN</name>
<protein>
    <submittedName>
        <fullName evidence="1">Uncharacterized protein</fullName>
    </submittedName>
</protein>
<organism evidence="1 2">
    <name type="scientific">Phaseolus angularis</name>
    <name type="common">Azuki bean</name>
    <name type="synonym">Vigna angularis</name>
    <dbReference type="NCBI Taxonomy" id="3914"/>
    <lineage>
        <taxon>Eukaryota</taxon>
        <taxon>Viridiplantae</taxon>
        <taxon>Streptophyta</taxon>
        <taxon>Embryophyta</taxon>
        <taxon>Tracheophyta</taxon>
        <taxon>Spermatophyta</taxon>
        <taxon>Magnoliopsida</taxon>
        <taxon>eudicotyledons</taxon>
        <taxon>Gunneridae</taxon>
        <taxon>Pentapetalae</taxon>
        <taxon>rosids</taxon>
        <taxon>fabids</taxon>
        <taxon>Fabales</taxon>
        <taxon>Fabaceae</taxon>
        <taxon>Papilionoideae</taxon>
        <taxon>50 kb inversion clade</taxon>
        <taxon>NPAAA clade</taxon>
        <taxon>indigoferoid/millettioid clade</taxon>
        <taxon>Phaseoleae</taxon>
        <taxon>Vigna</taxon>
    </lineage>
</organism>
<evidence type="ECO:0000313" key="2">
    <source>
        <dbReference type="Proteomes" id="UP000743370"/>
    </source>
</evidence>
<dbReference type="Proteomes" id="UP000743370">
    <property type="component" value="Unassembled WGS sequence"/>
</dbReference>
<gene>
    <name evidence="1" type="ORF">HKW66_Vig0154570</name>
</gene>